<keyword evidence="13 16" id="KW-0472">Membrane</keyword>
<keyword evidence="11" id="KW-0520">NAD</keyword>
<dbReference type="AlphaFoldDB" id="A0A2P1CMP5"/>
<evidence type="ECO:0000256" key="7">
    <source>
        <dbReference type="ARBA" id="ARBA00022692"/>
    </source>
</evidence>
<feature type="transmembrane region" description="Helical" evidence="16">
    <location>
        <begin position="47"/>
        <end position="69"/>
    </location>
</feature>
<evidence type="ECO:0000256" key="4">
    <source>
        <dbReference type="ARBA" id="ARBA00021095"/>
    </source>
</evidence>
<dbReference type="EMBL" id="MF173952">
    <property type="protein sequence ID" value="AVJ52594.1"/>
    <property type="molecule type" value="Genomic_DNA"/>
</dbReference>
<feature type="transmembrane region" description="Helical" evidence="16">
    <location>
        <begin position="81"/>
        <end position="98"/>
    </location>
</feature>
<evidence type="ECO:0000256" key="9">
    <source>
        <dbReference type="ARBA" id="ARBA00022982"/>
    </source>
</evidence>
<evidence type="ECO:0000256" key="10">
    <source>
        <dbReference type="ARBA" id="ARBA00022989"/>
    </source>
</evidence>
<geneLocation type="mitochondrion" evidence="17"/>
<evidence type="ECO:0000256" key="6">
    <source>
        <dbReference type="ARBA" id="ARBA00022660"/>
    </source>
</evidence>
<dbReference type="InterPro" id="IPR050269">
    <property type="entry name" value="ComplexI_Subunit6"/>
</dbReference>
<evidence type="ECO:0000256" key="1">
    <source>
        <dbReference type="ARBA" id="ARBA00004225"/>
    </source>
</evidence>
<evidence type="ECO:0000313" key="17">
    <source>
        <dbReference type="EMBL" id="AVJ52594.1"/>
    </source>
</evidence>
<dbReference type="GO" id="GO:0008137">
    <property type="term" value="F:NADH dehydrogenase (ubiquinone) activity"/>
    <property type="evidence" value="ECO:0007669"/>
    <property type="project" value="UniProtKB-EC"/>
</dbReference>
<dbReference type="EC" id="7.1.1.2" evidence="3"/>
<comment type="similarity">
    <text evidence="2">Belongs to the complex I subunit 6 family.</text>
</comment>
<protein>
    <recommendedName>
        <fullName evidence="4">NADH-ubiquinone oxidoreductase chain 6</fullName>
        <ecNumber evidence="3">7.1.1.2</ecNumber>
    </recommendedName>
    <alternativeName>
        <fullName evidence="14">NADH dehydrogenase subunit 6</fullName>
    </alternativeName>
</protein>
<evidence type="ECO:0000256" key="8">
    <source>
        <dbReference type="ARBA" id="ARBA00022967"/>
    </source>
</evidence>
<accession>A0A2P1CMP5</accession>
<evidence type="ECO:0000256" key="14">
    <source>
        <dbReference type="ARBA" id="ARBA00031019"/>
    </source>
</evidence>
<evidence type="ECO:0000256" key="16">
    <source>
        <dbReference type="SAM" id="Phobius"/>
    </source>
</evidence>
<keyword evidence="9" id="KW-0249">Electron transport</keyword>
<keyword evidence="8" id="KW-1278">Translocase</keyword>
<keyword evidence="7 16" id="KW-0812">Transmembrane</keyword>
<keyword evidence="12 17" id="KW-0496">Mitochondrion</keyword>
<comment type="catalytic activity">
    <reaction evidence="15">
        <text>a ubiquinone + NADH + 5 H(+)(in) = a ubiquinol + NAD(+) + 4 H(+)(out)</text>
        <dbReference type="Rhea" id="RHEA:29091"/>
        <dbReference type="Rhea" id="RHEA-COMP:9565"/>
        <dbReference type="Rhea" id="RHEA-COMP:9566"/>
        <dbReference type="ChEBI" id="CHEBI:15378"/>
        <dbReference type="ChEBI" id="CHEBI:16389"/>
        <dbReference type="ChEBI" id="CHEBI:17976"/>
        <dbReference type="ChEBI" id="CHEBI:57540"/>
        <dbReference type="ChEBI" id="CHEBI:57945"/>
        <dbReference type="EC" id="7.1.1.2"/>
    </reaction>
</comment>
<organism evidence="17">
    <name type="scientific">Solenosthedium bilunatum</name>
    <dbReference type="NCBI Taxonomy" id="2080405"/>
    <lineage>
        <taxon>Eukaryota</taxon>
        <taxon>Metazoa</taxon>
        <taxon>Ecdysozoa</taxon>
        <taxon>Arthropoda</taxon>
        <taxon>Hexapoda</taxon>
        <taxon>Insecta</taxon>
        <taxon>Pterygota</taxon>
        <taxon>Neoptera</taxon>
        <taxon>Paraneoptera</taxon>
        <taxon>Hemiptera</taxon>
        <taxon>Heteroptera</taxon>
        <taxon>Panheteroptera</taxon>
        <taxon>Pentatomomorpha</taxon>
        <taxon>Pentatomoidea</taxon>
        <taxon>Scutelleridae</taxon>
        <taxon>Elvisurinae</taxon>
        <taxon>Solenosthedium</taxon>
    </lineage>
</organism>
<keyword evidence="6" id="KW-0679">Respiratory chain</keyword>
<evidence type="ECO:0000256" key="2">
    <source>
        <dbReference type="ARBA" id="ARBA00005698"/>
    </source>
</evidence>
<dbReference type="GO" id="GO:0031966">
    <property type="term" value="C:mitochondrial membrane"/>
    <property type="evidence" value="ECO:0007669"/>
    <property type="project" value="UniProtKB-SubCell"/>
</dbReference>
<evidence type="ECO:0000256" key="11">
    <source>
        <dbReference type="ARBA" id="ARBA00023027"/>
    </source>
</evidence>
<evidence type="ECO:0000256" key="5">
    <source>
        <dbReference type="ARBA" id="ARBA00022448"/>
    </source>
</evidence>
<evidence type="ECO:0000256" key="13">
    <source>
        <dbReference type="ARBA" id="ARBA00023136"/>
    </source>
</evidence>
<evidence type="ECO:0000256" key="3">
    <source>
        <dbReference type="ARBA" id="ARBA00012944"/>
    </source>
</evidence>
<evidence type="ECO:0000256" key="15">
    <source>
        <dbReference type="ARBA" id="ARBA00049551"/>
    </source>
</evidence>
<dbReference type="PANTHER" id="PTHR11435">
    <property type="entry name" value="NADH UBIQUINONE OXIDOREDUCTASE SUBUNIT ND6"/>
    <property type="match status" value="1"/>
</dbReference>
<evidence type="ECO:0000256" key="12">
    <source>
        <dbReference type="ARBA" id="ARBA00023128"/>
    </source>
</evidence>
<gene>
    <name evidence="17" type="primary">ND6</name>
</gene>
<reference evidence="17" key="1">
    <citation type="journal article" date="2018" name="Cladistics">
        <title>Phylogeny and the colourful history of jewel bugs (Insecta: Hemiptera: Scutelleridae).</title>
        <authorList>
            <person name="Wu Y."/>
            <person name="Redei D."/>
            <person name="Eger J."/>
            <person name="Wang Y."/>
            <person name="Wu H."/>
            <person name="Carapezza A."/>
            <person name="Kment P."/>
            <person name="Cai B."/>
            <person name="Sun X."/>
            <person name="Guo P."/>
            <person name="Luo J."/>
            <person name="Xie Q."/>
        </authorList>
    </citation>
    <scope>NUCLEOTIDE SEQUENCE</scope>
</reference>
<name>A0A2P1CMP5_9HEMI</name>
<sequence>MMTMMYSVLITLSITFLWLKHPISMGFILILQTVTIALISGMMISNFFFSYIIIIIMLSGALVLFIYMASIASNEKFKTSINMMVVVIASMTMNLYYMNIQGKEYSSNKTLEYTSLSLSKMFNSMSSYMTIMMIIYLLLTMIVVSFIANNKEGPLRMKMYEQTHTENTPINKNY</sequence>
<comment type="subcellular location">
    <subcellularLocation>
        <location evidence="1">Mitochondrion membrane</location>
        <topology evidence="1">Multi-pass membrane protein</topology>
    </subcellularLocation>
</comment>
<keyword evidence="10 16" id="KW-1133">Transmembrane helix</keyword>
<keyword evidence="5" id="KW-0813">Transport</keyword>
<proteinExistence type="inferred from homology"/>
<dbReference type="PANTHER" id="PTHR11435:SF1">
    <property type="entry name" value="NADH-UBIQUINONE OXIDOREDUCTASE CHAIN 6"/>
    <property type="match status" value="1"/>
</dbReference>
<feature type="transmembrane region" description="Helical" evidence="16">
    <location>
        <begin position="128"/>
        <end position="149"/>
    </location>
</feature>